<keyword evidence="1" id="KW-1133">Transmembrane helix</keyword>
<proteinExistence type="predicted"/>
<keyword evidence="3" id="KW-1185">Reference proteome</keyword>
<dbReference type="AlphaFoldDB" id="A0A4R1KDM3"/>
<evidence type="ECO:0000256" key="1">
    <source>
        <dbReference type="SAM" id="Phobius"/>
    </source>
</evidence>
<keyword evidence="1" id="KW-0472">Membrane</keyword>
<organism evidence="2 3">
    <name type="scientific">Celerinatantimonas diazotrophica</name>
    <dbReference type="NCBI Taxonomy" id="412034"/>
    <lineage>
        <taxon>Bacteria</taxon>
        <taxon>Pseudomonadati</taxon>
        <taxon>Pseudomonadota</taxon>
        <taxon>Gammaproteobacteria</taxon>
        <taxon>Celerinatantimonadaceae</taxon>
        <taxon>Celerinatantimonas</taxon>
    </lineage>
</organism>
<dbReference type="RefSeq" id="WP_131911314.1">
    <property type="nucleotide sequence ID" value="NZ_OU594967.1"/>
</dbReference>
<name>A0A4R1KDM3_9GAMM</name>
<accession>A0A4R1KDM3</accession>
<feature type="transmembrane region" description="Helical" evidence="1">
    <location>
        <begin position="6"/>
        <end position="27"/>
    </location>
</feature>
<dbReference type="EMBL" id="SMGD01000004">
    <property type="protein sequence ID" value="TCK62778.1"/>
    <property type="molecule type" value="Genomic_DNA"/>
</dbReference>
<keyword evidence="1" id="KW-0812">Transmembrane</keyword>
<sequence length="128" mass="15116">MSPWTSGILSGILGILIGAFINHRFAIGRERAKECRAVIIPLKQKIYEHINNFDSNPTHKRIIRSDIETIRVYISEYRYKRIIRKWKEYDELMCKSSSTDNYGQEQWCSDFESNIKKKLMELNSAIKK</sequence>
<evidence type="ECO:0000313" key="3">
    <source>
        <dbReference type="Proteomes" id="UP000295565"/>
    </source>
</evidence>
<comment type="caution">
    <text evidence="2">The sequence shown here is derived from an EMBL/GenBank/DDBJ whole genome shotgun (WGS) entry which is preliminary data.</text>
</comment>
<dbReference type="Proteomes" id="UP000295565">
    <property type="component" value="Unassembled WGS sequence"/>
</dbReference>
<protein>
    <submittedName>
        <fullName evidence="2">Uncharacterized protein</fullName>
    </submittedName>
</protein>
<reference evidence="2 3" key="1">
    <citation type="submission" date="2019-03" db="EMBL/GenBank/DDBJ databases">
        <title>Genomic Encyclopedia of Type Strains, Phase IV (KMG-IV): sequencing the most valuable type-strain genomes for metagenomic binning, comparative biology and taxonomic classification.</title>
        <authorList>
            <person name="Goeker M."/>
        </authorList>
    </citation>
    <scope>NUCLEOTIDE SEQUENCE [LARGE SCALE GENOMIC DNA]</scope>
    <source>
        <strain evidence="2 3">DSM 18577</strain>
    </source>
</reference>
<gene>
    <name evidence="2" type="ORF">EV690_0447</name>
</gene>
<evidence type="ECO:0000313" key="2">
    <source>
        <dbReference type="EMBL" id="TCK62778.1"/>
    </source>
</evidence>